<dbReference type="Pfam" id="PF01066">
    <property type="entry name" value="CDP-OH_P_transf"/>
    <property type="match status" value="1"/>
</dbReference>
<keyword evidence="1" id="KW-0808">Transferase</keyword>
<proteinExistence type="predicted"/>
<dbReference type="PANTHER" id="PTHR43793">
    <property type="entry name" value="FAD SYNTHASE"/>
    <property type="match status" value="1"/>
</dbReference>
<dbReference type="OrthoDB" id="40021at2759"/>
<gene>
    <name evidence="6" type="ORF">PPROV_001073400</name>
</gene>
<reference evidence="6" key="1">
    <citation type="submission" date="2020-10" db="EMBL/GenBank/DDBJ databases">
        <title>Unveiling of a novel bifunctional photoreceptor, Dualchrome1, isolated from a cosmopolitan green alga.</title>
        <authorList>
            <person name="Suzuki S."/>
            <person name="Kawachi M."/>
        </authorList>
    </citation>
    <scope>NUCLEOTIDE SEQUENCE</scope>
    <source>
        <strain evidence="6">NIES 2893</strain>
    </source>
</reference>
<feature type="transmembrane region" description="Helical" evidence="4">
    <location>
        <begin position="489"/>
        <end position="510"/>
    </location>
</feature>
<sequence>MQQLQKFPVTSPIAHSVDAGVPVALLKPSCSCRSLGLPDFEEKTAVISVGCFDMFHRGHAKLLDTLMNAGHKLILGVHDDRSIFLNKGIRTGDPTITRVCNVRRMLRPQDEIFVVVDRDPTDCLKEVVPRLLRDGVDGGGDDYEETSGNFVDLSPRGEGSAAFERVVYMRGDDMPQFPGREYLESQGIEVIFLPYTQGVSATSLRNAWGCTIKVLDDRIAIALLEAHENHVYKPLRKSLERGVKNAASTRNGRAALANVVTPNRVTITSCAFTIPYVVAMLLACRQQQSSTHSSSSSSCSAVIASLAYCSLAASLAFVHDMLDRLDGAVAGAYRSLGLPHDGNYGAYLDAMCDKVFGITALVVWVSIVVVTLMKSPGMVMTSGVSAGVFMVLFVALAAVKIPLHLMLATVRTQDYCRYLVSKKSTTTAIATTNGNSDGNGNKKDDDGKKPNVALPAVGEGKLATCSENVACMIAPLAWFFARFPVDGGVLANVLWGITCALMITSVDMAMRSLRHKLRARW</sequence>
<evidence type="ECO:0000256" key="4">
    <source>
        <dbReference type="SAM" id="Phobius"/>
    </source>
</evidence>
<dbReference type="InterPro" id="IPR043130">
    <property type="entry name" value="CDP-OH_PTrfase_TM_dom"/>
</dbReference>
<name>A0A830I4G4_9CHLO</name>
<dbReference type="GO" id="GO:0016020">
    <property type="term" value="C:membrane"/>
    <property type="evidence" value="ECO:0007669"/>
    <property type="project" value="InterPro"/>
</dbReference>
<keyword evidence="4" id="KW-0812">Transmembrane</keyword>
<dbReference type="InterPro" id="IPR004821">
    <property type="entry name" value="Cyt_trans-like"/>
</dbReference>
<dbReference type="InterPro" id="IPR014729">
    <property type="entry name" value="Rossmann-like_a/b/a_fold"/>
</dbReference>
<dbReference type="Proteomes" id="UP000660262">
    <property type="component" value="Unassembled WGS sequence"/>
</dbReference>
<feature type="compositionally biased region" description="Basic and acidic residues" evidence="3">
    <location>
        <begin position="440"/>
        <end position="449"/>
    </location>
</feature>
<dbReference type="Gene3D" id="1.20.120.1760">
    <property type="match status" value="1"/>
</dbReference>
<comment type="caution">
    <text evidence="6">The sequence shown here is derived from an EMBL/GenBank/DDBJ whole genome shotgun (WGS) entry which is preliminary data.</text>
</comment>
<dbReference type="InterPro" id="IPR050385">
    <property type="entry name" value="Archaeal_FAD_synthase"/>
</dbReference>
<evidence type="ECO:0000256" key="2">
    <source>
        <dbReference type="ARBA" id="ARBA00022695"/>
    </source>
</evidence>
<evidence type="ECO:0000313" key="7">
    <source>
        <dbReference type="Proteomes" id="UP000660262"/>
    </source>
</evidence>
<dbReference type="AlphaFoldDB" id="A0A830I4G4"/>
<feature type="compositionally biased region" description="Low complexity" evidence="3">
    <location>
        <begin position="430"/>
        <end position="439"/>
    </location>
</feature>
<evidence type="ECO:0000259" key="5">
    <source>
        <dbReference type="Pfam" id="PF01467"/>
    </source>
</evidence>
<feature type="transmembrane region" description="Helical" evidence="4">
    <location>
        <begin position="384"/>
        <end position="403"/>
    </location>
</feature>
<dbReference type="GO" id="GO:0016780">
    <property type="term" value="F:phosphotransferase activity, for other substituted phosphate groups"/>
    <property type="evidence" value="ECO:0007669"/>
    <property type="project" value="InterPro"/>
</dbReference>
<feature type="transmembrane region" description="Helical" evidence="4">
    <location>
        <begin position="265"/>
        <end position="284"/>
    </location>
</feature>
<evidence type="ECO:0000313" key="6">
    <source>
        <dbReference type="EMBL" id="GHP12007.1"/>
    </source>
</evidence>
<feature type="transmembrane region" description="Helical" evidence="4">
    <location>
        <begin position="296"/>
        <end position="318"/>
    </location>
</feature>
<dbReference type="GO" id="GO:0008654">
    <property type="term" value="P:phospholipid biosynthetic process"/>
    <property type="evidence" value="ECO:0007669"/>
    <property type="project" value="InterPro"/>
</dbReference>
<keyword evidence="2" id="KW-0548">Nucleotidyltransferase</keyword>
<feature type="domain" description="Cytidyltransferase-like" evidence="5">
    <location>
        <begin position="49"/>
        <end position="127"/>
    </location>
</feature>
<protein>
    <recommendedName>
        <fullName evidence="5">Cytidyltransferase-like domain-containing protein</fullName>
    </recommendedName>
</protein>
<accession>A0A830I4G4</accession>
<dbReference type="SUPFAM" id="SSF52374">
    <property type="entry name" value="Nucleotidylyl transferase"/>
    <property type="match status" value="1"/>
</dbReference>
<keyword evidence="4" id="KW-0472">Membrane</keyword>
<evidence type="ECO:0000256" key="1">
    <source>
        <dbReference type="ARBA" id="ARBA00022679"/>
    </source>
</evidence>
<dbReference type="EMBL" id="BNJQ01000037">
    <property type="protein sequence ID" value="GHP12007.1"/>
    <property type="molecule type" value="Genomic_DNA"/>
</dbReference>
<dbReference type="PANTHER" id="PTHR43793:SF1">
    <property type="entry name" value="FAD SYNTHASE"/>
    <property type="match status" value="1"/>
</dbReference>
<dbReference type="Gene3D" id="3.40.50.620">
    <property type="entry name" value="HUPs"/>
    <property type="match status" value="1"/>
</dbReference>
<dbReference type="Pfam" id="PF01467">
    <property type="entry name" value="CTP_transf_like"/>
    <property type="match status" value="1"/>
</dbReference>
<keyword evidence="7" id="KW-1185">Reference proteome</keyword>
<dbReference type="InterPro" id="IPR000462">
    <property type="entry name" value="CDP-OH_P_trans"/>
</dbReference>
<dbReference type="GO" id="GO:0016779">
    <property type="term" value="F:nucleotidyltransferase activity"/>
    <property type="evidence" value="ECO:0007669"/>
    <property type="project" value="UniProtKB-KW"/>
</dbReference>
<evidence type="ECO:0000256" key="3">
    <source>
        <dbReference type="SAM" id="MobiDB-lite"/>
    </source>
</evidence>
<feature type="region of interest" description="Disordered" evidence="3">
    <location>
        <begin position="430"/>
        <end position="450"/>
    </location>
</feature>
<feature type="transmembrane region" description="Helical" evidence="4">
    <location>
        <begin position="355"/>
        <end position="372"/>
    </location>
</feature>
<keyword evidence="4" id="KW-1133">Transmembrane helix</keyword>
<organism evidence="6 7">
    <name type="scientific">Pycnococcus provasolii</name>
    <dbReference type="NCBI Taxonomy" id="41880"/>
    <lineage>
        <taxon>Eukaryota</taxon>
        <taxon>Viridiplantae</taxon>
        <taxon>Chlorophyta</taxon>
        <taxon>Pseudoscourfieldiophyceae</taxon>
        <taxon>Pseudoscourfieldiales</taxon>
        <taxon>Pycnococcaceae</taxon>
        <taxon>Pycnococcus</taxon>
    </lineage>
</organism>